<organism evidence="1 2">
    <name type="scientific">Rotaria sordida</name>
    <dbReference type="NCBI Taxonomy" id="392033"/>
    <lineage>
        <taxon>Eukaryota</taxon>
        <taxon>Metazoa</taxon>
        <taxon>Spiralia</taxon>
        <taxon>Gnathifera</taxon>
        <taxon>Rotifera</taxon>
        <taxon>Eurotatoria</taxon>
        <taxon>Bdelloidea</taxon>
        <taxon>Philodinida</taxon>
        <taxon>Philodinidae</taxon>
        <taxon>Rotaria</taxon>
    </lineage>
</organism>
<reference evidence="1" key="1">
    <citation type="submission" date="2021-02" db="EMBL/GenBank/DDBJ databases">
        <authorList>
            <person name="Nowell W R."/>
        </authorList>
    </citation>
    <scope>NUCLEOTIDE SEQUENCE</scope>
</reference>
<gene>
    <name evidence="1" type="ORF">RFH988_LOCUS39368</name>
</gene>
<sequence length="22" mass="2554">MATTGRDMGRIFYSPSCLNNYR</sequence>
<evidence type="ECO:0000313" key="1">
    <source>
        <dbReference type="EMBL" id="CAF1524826.1"/>
    </source>
</evidence>
<dbReference type="EMBL" id="CAJNOO010017576">
    <property type="protein sequence ID" value="CAF1524826.1"/>
    <property type="molecule type" value="Genomic_DNA"/>
</dbReference>
<protein>
    <submittedName>
        <fullName evidence="1">Uncharacterized protein</fullName>
    </submittedName>
</protein>
<name>A0A815USL5_9BILA</name>
<evidence type="ECO:0000313" key="2">
    <source>
        <dbReference type="Proteomes" id="UP000663882"/>
    </source>
</evidence>
<dbReference type="AlphaFoldDB" id="A0A815USL5"/>
<feature type="non-terminal residue" evidence="1">
    <location>
        <position position="22"/>
    </location>
</feature>
<proteinExistence type="predicted"/>
<accession>A0A815USL5</accession>
<comment type="caution">
    <text evidence="1">The sequence shown here is derived from an EMBL/GenBank/DDBJ whole genome shotgun (WGS) entry which is preliminary data.</text>
</comment>
<dbReference type="Proteomes" id="UP000663882">
    <property type="component" value="Unassembled WGS sequence"/>
</dbReference>